<keyword evidence="2" id="KW-1185">Reference proteome</keyword>
<proteinExistence type="predicted"/>
<dbReference type="RefSeq" id="WP_007190943.1">
    <property type="nucleotide sequence ID" value="NZ_AFWV01000001.1"/>
</dbReference>
<dbReference type="Proteomes" id="UP000005459">
    <property type="component" value="Unassembled WGS sequence"/>
</dbReference>
<sequence>MANIAGLRYLLDTNILSALIRQPRGTVAATLARRGYGKGSAPCPHDIPC</sequence>
<dbReference type="AlphaFoldDB" id="F9U564"/>
<organism evidence="1 2">
    <name type="scientific">Thiocapsa marina 5811</name>
    <dbReference type="NCBI Taxonomy" id="768671"/>
    <lineage>
        <taxon>Bacteria</taxon>
        <taxon>Pseudomonadati</taxon>
        <taxon>Pseudomonadota</taxon>
        <taxon>Gammaproteobacteria</taxon>
        <taxon>Chromatiales</taxon>
        <taxon>Chromatiaceae</taxon>
        <taxon>Thiocapsa</taxon>
    </lineage>
</organism>
<evidence type="ECO:0000313" key="2">
    <source>
        <dbReference type="Proteomes" id="UP000005459"/>
    </source>
</evidence>
<dbReference type="STRING" id="768671.ThimaDRAFT_0065"/>
<evidence type="ECO:0000313" key="1">
    <source>
        <dbReference type="EMBL" id="EGV20287.1"/>
    </source>
</evidence>
<name>F9U564_9GAMM</name>
<accession>F9U564</accession>
<dbReference type="EMBL" id="AFWV01000001">
    <property type="protein sequence ID" value="EGV20287.1"/>
    <property type="molecule type" value="Genomic_DNA"/>
</dbReference>
<gene>
    <name evidence="1" type="ORF">ThimaDRAFT_0065</name>
</gene>
<protein>
    <submittedName>
        <fullName evidence="1">Uncharacterized protein</fullName>
    </submittedName>
</protein>
<reference evidence="1 2" key="1">
    <citation type="submission" date="2011-06" db="EMBL/GenBank/DDBJ databases">
        <title>The draft genome of Thiocapsa marina 5811.</title>
        <authorList>
            <consortium name="US DOE Joint Genome Institute (JGI-PGF)"/>
            <person name="Lucas S."/>
            <person name="Han J."/>
            <person name="Cheng J.-F."/>
            <person name="Goodwin L."/>
            <person name="Pitluck S."/>
            <person name="Peters L."/>
            <person name="Land M.L."/>
            <person name="Hauser L."/>
            <person name="Vogl K."/>
            <person name="Liu Z."/>
            <person name="Imhoff J."/>
            <person name="Thiel V."/>
            <person name="Frigaard N.-U."/>
            <person name="Bryant D."/>
            <person name="Woyke T.J."/>
        </authorList>
    </citation>
    <scope>NUCLEOTIDE SEQUENCE [LARGE SCALE GENOMIC DNA]</scope>
    <source>
        <strain evidence="1 2">5811</strain>
    </source>
</reference>